<evidence type="ECO:0000256" key="1">
    <source>
        <dbReference type="SAM" id="MobiDB-lite"/>
    </source>
</evidence>
<dbReference type="InterPro" id="IPR011959">
    <property type="entry name" value="CHP02270"/>
</dbReference>
<evidence type="ECO:0000313" key="2">
    <source>
        <dbReference type="EMBL" id="RUR71677.1"/>
    </source>
</evidence>
<comment type="caution">
    <text evidence="2">The sequence shown here is derived from an EMBL/GenBank/DDBJ whole genome shotgun (WGS) entry which is preliminary data.</text>
</comment>
<dbReference type="OrthoDB" id="8089803at2"/>
<accession>A0A433MUW2</accession>
<organism evidence="2 3">
    <name type="scientific">Variovorax guangxiensis</name>
    <dbReference type="NCBI Taxonomy" id="1775474"/>
    <lineage>
        <taxon>Bacteria</taxon>
        <taxon>Pseudomonadati</taxon>
        <taxon>Pseudomonadota</taxon>
        <taxon>Betaproteobacteria</taxon>
        <taxon>Burkholderiales</taxon>
        <taxon>Comamonadaceae</taxon>
        <taxon>Variovorax</taxon>
    </lineage>
</organism>
<feature type="region of interest" description="Disordered" evidence="1">
    <location>
        <begin position="332"/>
        <end position="351"/>
    </location>
</feature>
<protein>
    <submittedName>
        <fullName evidence="2">TIGR02270 family protein</fullName>
    </submittedName>
</protein>
<dbReference type="EMBL" id="RXFT01000023">
    <property type="protein sequence ID" value="RUR71677.1"/>
    <property type="molecule type" value="Genomic_DNA"/>
</dbReference>
<dbReference type="InterPro" id="IPR011989">
    <property type="entry name" value="ARM-like"/>
</dbReference>
<sequence>MAPPGAAGSEGEAMSIVAANNTEGMALNRPVPAVVAQHAEESAVLFHVRARMVDAPHVRLHHLRRLDDRLAAHLDGLAVAGAYGAHLCATALAMPGPGELFATTALALDTHDGPCLDKVLALAHALPECRPGVLAAFEWVSAPSLRGITGGLLASPSAFHRMVGILACGAHRVDPGAPLVAALGDPDSLLREHALRIAGECGRLDLQGACVRALADEDAACRFQAARSAVLLGDRHAAIRVLHEETGAGRPHRAQAIGLLLKLASPEQAVPILKSLFESQADARELIRGLGTNGDPRWVPWLIDRMDDASLSRLAGEAFTLITGLDLAAHDLERKPPDGAETGPMDDPADDDVAMDEDDGLPWPDAGKVADAWAVRAPGFPEGVRHFMGAPPSWDHAVQVRARGCQRQRGAASEYLCLLRPGTALFPTGAPAWRQQRWLAGPEA</sequence>
<dbReference type="SUPFAM" id="SSF48371">
    <property type="entry name" value="ARM repeat"/>
    <property type="match status" value="1"/>
</dbReference>
<dbReference type="NCBIfam" id="TIGR02270">
    <property type="entry name" value="TIGR02270 family protein"/>
    <property type="match status" value="1"/>
</dbReference>
<dbReference type="Gene3D" id="1.25.10.10">
    <property type="entry name" value="Leucine-rich Repeat Variant"/>
    <property type="match status" value="1"/>
</dbReference>
<dbReference type="Proteomes" id="UP000281118">
    <property type="component" value="Unassembled WGS sequence"/>
</dbReference>
<dbReference type="AlphaFoldDB" id="A0A433MUW2"/>
<evidence type="ECO:0000313" key="3">
    <source>
        <dbReference type="Proteomes" id="UP000281118"/>
    </source>
</evidence>
<name>A0A433MUW2_9BURK</name>
<reference evidence="2 3" key="1">
    <citation type="submission" date="2018-12" db="EMBL/GenBank/DDBJ databases">
        <title>The genome sequences of Variovorax guangxiensis DSM 27352.</title>
        <authorList>
            <person name="Gao J."/>
            <person name="Sun J."/>
        </authorList>
    </citation>
    <scope>NUCLEOTIDE SEQUENCE [LARGE SCALE GENOMIC DNA]</scope>
    <source>
        <strain evidence="2 3">DSM 27352</strain>
    </source>
</reference>
<dbReference type="InterPro" id="IPR016024">
    <property type="entry name" value="ARM-type_fold"/>
</dbReference>
<gene>
    <name evidence="2" type="ORF">EJP67_31990</name>
</gene>
<proteinExistence type="predicted"/>